<proteinExistence type="predicted"/>
<reference evidence="2" key="1">
    <citation type="submission" date="2025-08" db="UniProtKB">
        <authorList>
            <consortium name="Ensembl"/>
        </authorList>
    </citation>
    <scope>IDENTIFICATION</scope>
</reference>
<dbReference type="Gene3D" id="6.10.140.140">
    <property type="match status" value="1"/>
</dbReference>
<evidence type="ECO:0000313" key="3">
    <source>
        <dbReference type="Proteomes" id="UP000694421"/>
    </source>
</evidence>
<dbReference type="GeneTree" id="ENSGT01090000261176"/>
<dbReference type="PROSITE" id="PS50805">
    <property type="entry name" value="KRAB"/>
    <property type="match status" value="1"/>
</dbReference>
<protein>
    <recommendedName>
        <fullName evidence="1">KRAB domain-containing protein</fullName>
    </recommendedName>
</protein>
<evidence type="ECO:0000259" key="1">
    <source>
        <dbReference type="PROSITE" id="PS50805"/>
    </source>
</evidence>
<dbReference type="PANTHER" id="PTHR23232">
    <property type="entry name" value="KRAB DOMAIN C2H2 ZINC FINGER"/>
    <property type="match status" value="1"/>
</dbReference>
<accession>A0A8D0DJI6</accession>
<dbReference type="Proteomes" id="UP000694421">
    <property type="component" value="Unplaced"/>
</dbReference>
<sequence>MPLHFSWVPSRYLFREALKVTVYFTEDEWVSLDPAQKALHREVTEENYTNLAFVGKSLRAGDSDDNKLYILILLCPRQGNKQVWASLSNRVVLLVPVRVTTGRQQE</sequence>
<name>A0A8D0DJI6_SALMN</name>
<keyword evidence="3" id="KW-1185">Reference proteome</keyword>
<dbReference type="GO" id="GO:0006355">
    <property type="term" value="P:regulation of DNA-templated transcription"/>
    <property type="evidence" value="ECO:0007669"/>
    <property type="project" value="InterPro"/>
</dbReference>
<dbReference type="InterPro" id="IPR050169">
    <property type="entry name" value="Krueppel_C2H2_ZnF"/>
</dbReference>
<evidence type="ECO:0000313" key="2">
    <source>
        <dbReference type="Ensembl" id="ENSSMRP00000002355.1"/>
    </source>
</evidence>
<dbReference type="CDD" id="cd07765">
    <property type="entry name" value="KRAB_A-box"/>
    <property type="match status" value="1"/>
</dbReference>
<dbReference type="AlphaFoldDB" id="A0A8D0DJI6"/>
<dbReference type="SMART" id="SM00349">
    <property type="entry name" value="KRAB"/>
    <property type="match status" value="1"/>
</dbReference>
<feature type="domain" description="KRAB" evidence="1">
    <location>
        <begin position="15"/>
        <end position="96"/>
    </location>
</feature>
<dbReference type="SUPFAM" id="SSF109640">
    <property type="entry name" value="KRAB domain (Kruppel-associated box)"/>
    <property type="match status" value="1"/>
</dbReference>
<organism evidence="2 3">
    <name type="scientific">Salvator merianae</name>
    <name type="common">Argentine black and white tegu</name>
    <name type="synonym">Tupinambis merianae</name>
    <dbReference type="NCBI Taxonomy" id="96440"/>
    <lineage>
        <taxon>Eukaryota</taxon>
        <taxon>Metazoa</taxon>
        <taxon>Chordata</taxon>
        <taxon>Craniata</taxon>
        <taxon>Vertebrata</taxon>
        <taxon>Euteleostomi</taxon>
        <taxon>Lepidosauria</taxon>
        <taxon>Squamata</taxon>
        <taxon>Bifurcata</taxon>
        <taxon>Unidentata</taxon>
        <taxon>Episquamata</taxon>
        <taxon>Laterata</taxon>
        <taxon>Teiioidea</taxon>
        <taxon>Teiidae</taxon>
        <taxon>Salvator</taxon>
    </lineage>
</organism>
<dbReference type="InterPro" id="IPR001909">
    <property type="entry name" value="KRAB"/>
</dbReference>
<dbReference type="PANTHER" id="PTHR23232:SF142">
    <property type="entry name" value="GASTRULA ZINC FINGER PROTEIN XLCGF57.1-LIKE-RELATED"/>
    <property type="match status" value="1"/>
</dbReference>
<dbReference type="Pfam" id="PF01352">
    <property type="entry name" value="KRAB"/>
    <property type="match status" value="1"/>
</dbReference>
<dbReference type="Ensembl" id="ENSSMRT00000002812.1">
    <property type="protein sequence ID" value="ENSSMRP00000002355.1"/>
    <property type="gene ID" value="ENSSMRG00000002018.1"/>
</dbReference>
<dbReference type="InterPro" id="IPR036051">
    <property type="entry name" value="KRAB_dom_sf"/>
</dbReference>
<reference evidence="2" key="2">
    <citation type="submission" date="2025-09" db="UniProtKB">
        <authorList>
            <consortium name="Ensembl"/>
        </authorList>
    </citation>
    <scope>IDENTIFICATION</scope>
</reference>